<accession>A0AAD2CZY2</accession>
<dbReference type="AlphaFoldDB" id="A0AAD2CZY2"/>
<dbReference type="PANTHER" id="PTHR46118">
    <property type="entry name" value="PROTEIN ABHD11"/>
    <property type="match status" value="1"/>
</dbReference>
<reference evidence="4" key="1">
    <citation type="submission" date="2023-07" db="EMBL/GenBank/DDBJ databases">
        <authorList>
            <consortium name="AG Swart"/>
            <person name="Singh M."/>
            <person name="Singh A."/>
            <person name="Seah K."/>
            <person name="Emmerich C."/>
        </authorList>
    </citation>
    <scope>NUCLEOTIDE SEQUENCE</scope>
    <source>
        <strain evidence="4">DP1</strain>
    </source>
</reference>
<dbReference type="InterPro" id="IPR000073">
    <property type="entry name" value="AB_hydrolase_1"/>
</dbReference>
<protein>
    <recommendedName>
        <fullName evidence="3">AB hydrolase-1 domain-containing protein</fullName>
    </recommendedName>
</protein>
<keyword evidence="5" id="KW-1185">Reference proteome</keyword>
<dbReference type="SUPFAM" id="SSF53474">
    <property type="entry name" value="alpha/beta-Hydrolases"/>
    <property type="match status" value="1"/>
</dbReference>
<organism evidence="4 5">
    <name type="scientific">Euplotes crassus</name>
    <dbReference type="NCBI Taxonomy" id="5936"/>
    <lineage>
        <taxon>Eukaryota</taxon>
        <taxon>Sar</taxon>
        <taxon>Alveolata</taxon>
        <taxon>Ciliophora</taxon>
        <taxon>Intramacronucleata</taxon>
        <taxon>Spirotrichea</taxon>
        <taxon>Hypotrichia</taxon>
        <taxon>Euplotida</taxon>
        <taxon>Euplotidae</taxon>
        <taxon>Moneuplotes</taxon>
    </lineage>
</organism>
<sequence>MLNLVAKKRFTSLFPTGVRSFSSTQNEVQLFGHKVASLNENSDKHIIFLHALLCQSRHWRSFALNDVFSRRAHCHLVDLRNHGESDQNSDMSYSAMAEDVLRYADRAEIDTFDVLGHAMGGKLGMIMANLYPNRVNSIISLDALPFDHNKTDSNILKSNIKVLDQLLSLDIEGKTRKSVIDMLNNEFSDKGVATLVSMNIIYDGEQSNTVKWCTNIKAIRNNIEKIIGYEDHGLSDKPFLGIYGDASKMLINKIATNPDSKITKDHFGYSSKEMIVEIENGGHWLHLERQTEVTKHIGLFYSEIDNQE</sequence>
<proteinExistence type="inferred from homology"/>
<dbReference type="GO" id="GO:0052689">
    <property type="term" value="F:carboxylic ester hydrolase activity"/>
    <property type="evidence" value="ECO:0007669"/>
    <property type="project" value="TreeGrafter"/>
</dbReference>
<dbReference type="Pfam" id="PF00561">
    <property type="entry name" value="Abhydrolase_1"/>
    <property type="match status" value="1"/>
</dbReference>
<evidence type="ECO:0000256" key="1">
    <source>
        <dbReference type="ARBA" id="ARBA00008645"/>
    </source>
</evidence>
<dbReference type="InterPro" id="IPR029058">
    <property type="entry name" value="AB_hydrolase_fold"/>
</dbReference>
<feature type="domain" description="AB hydrolase-1" evidence="3">
    <location>
        <begin position="44"/>
        <end position="289"/>
    </location>
</feature>
<keyword evidence="2" id="KW-0378">Hydrolase</keyword>
<evidence type="ECO:0000259" key="3">
    <source>
        <dbReference type="Pfam" id="PF00561"/>
    </source>
</evidence>
<evidence type="ECO:0000313" key="5">
    <source>
        <dbReference type="Proteomes" id="UP001295684"/>
    </source>
</evidence>
<dbReference type="PANTHER" id="PTHR46118:SF4">
    <property type="entry name" value="PROTEIN ABHD11"/>
    <property type="match status" value="1"/>
</dbReference>
<evidence type="ECO:0000256" key="2">
    <source>
        <dbReference type="ARBA" id="ARBA00022801"/>
    </source>
</evidence>
<comment type="caution">
    <text evidence="4">The sequence shown here is derived from an EMBL/GenBank/DDBJ whole genome shotgun (WGS) entry which is preliminary data.</text>
</comment>
<name>A0AAD2CZY2_EUPCR</name>
<dbReference type="Proteomes" id="UP001295684">
    <property type="component" value="Unassembled WGS sequence"/>
</dbReference>
<dbReference type="Gene3D" id="3.40.50.1820">
    <property type="entry name" value="alpha/beta hydrolase"/>
    <property type="match status" value="1"/>
</dbReference>
<gene>
    <name evidence="4" type="ORF">ECRASSUSDP1_LOCUS16939</name>
</gene>
<dbReference type="EMBL" id="CAMPGE010017065">
    <property type="protein sequence ID" value="CAI2375576.1"/>
    <property type="molecule type" value="Genomic_DNA"/>
</dbReference>
<comment type="similarity">
    <text evidence="1">Belongs to the AB hydrolase superfamily.</text>
</comment>
<evidence type="ECO:0000313" key="4">
    <source>
        <dbReference type="EMBL" id="CAI2375576.1"/>
    </source>
</evidence>